<evidence type="ECO:0000256" key="7">
    <source>
        <dbReference type="ARBA" id="ARBA00023242"/>
    </source>
</evidence>
<dbReference type="EMBL" id="KI630171">
    <property type="protein sequence ID" value="EYU45848.1"/>
    <property type="molecule type" value="Genomic_DNA"/>
</dbReference>
<keyword evidence="3 9" id="KW-0862">Zinc</keyword>
<evidence type="ECO:0000313" key="12">
    <source>
        <dbReference type="EMBL" id="EYU45848.1"/>
    </source>
</evidence>
<comment type="function">
    <text evidence="9">Transcription factor that binds specifically to a 5'-AA[AG]G-3' consensus core sequence.</text>
</comment>
<keyword evidence="6 9" id="KW-0804">Transcription</keyword>
<dbReference type="Proteomes" id="UP000030748">
    <property type="component" value="Unassembled WGS sequence"/>
</dbReference>
<dbReference type="GO" id="GO:0005634">
    <property type="term" value="C:nucleus"/>
    <property type="evidence" value="ECO:0007669"/>
    <property type="project" value="UniProtKB-SubCell"/>
</dbReference>
<dbReference type="PROSITE" id="PS01361">
    <property type="entry name" value="ZF_DOF_1"/>
    <property type="match status" value="1"/>
</dbReference>
<dbReference type="PANTHER" id="PTHR31992:SF344">
    <property type="entry name" value="DOF ZINC FINGER PROTEIN"/>
    <property type="match status" value="1"/>
</dbReference>
<dbReference type="InterPro" id="IPR003851">
    <property type="entry name" value="Znf_Dof"/>
</dbReference>
<dbReference type="GO" id="GO:0008270">
    <property type="term" value="F:zinc ion binding"/>
    <property type="evidence" value="ECO:0007669"/>
    <property type="project" value="UniProtKB-KW"/>
</dbReference>
<feature type="compositionally biased region" description="Low complexity" evidence="10">
    <location>
        <begin position="79"/>
        <end position="115"/>
    </location>
</feature>
<evidence type="ECO:0000256" key="10">
    <source>
        <dbReference type="SAM" id="MobiDB-lite"/>
    </source>
</evidence>
<proteinExistence type="predicted"/>
<evidence type="ECO:0000313" key="13">
    <source>
        <dbReference type="Proteomes" id="UP000030748"/>
    </source>
</evidence>
<protein>
    <recommendedName>
        <fullName evidence="9">Dof zinc finger protein</fullName>
    </recommendedName>
</protein>
<evidence type="ECO:0000256" key="5">
    <source>
        <dbReference type="ARBA" id="ARBA00023125"/>
    </source>
</evidence>
<dbReference type="OMA" id="LQFPEQE"/>
<evidence type="ECO:0000256" key="1">
    <source>
        <dbReference type="ARBA" id="ARBA00022723"/>
    </source>
</evidence>
<keyword evidence="2 8" id="KW-0863">Zinc-finger</keyword>
<dbReference type="STRING" id="4155.A0A022S1T0"/>
<dbReference type="GO" id="GO:0003700">
    <property type="term" value="F:DNA-binding transcription factor activity"/>
    <property type="evidence" value="ECO:0007669"/>
    <property type="project" value="UniProtKB-UniRule"/>
</dbReference>
<dbReference type="AlphaFoldDB" id="A0A022S1T0"/>
<feature type="region of interest" description="Disordered" evidence="10">
    <location>
        <begin position="161"/>
        <end position="217"/>
    </location>
</feature>
<keyword evidence="5 8" id="KW-0238">DNA-binding</keyword>
<evidence type="ECO:0000256" key="6">
    <source>
        <dbReference type="ARBA" id="ARBA00023163"/>
    </source>
</evidence>
<name>A0A022S1T0_ERYGU</name>
<comment type="subcellular location">
    <subcellularLocation>
        <location evidence="8 9">Nucleus</location>
    </subcellularLocation>
</comment>
<evidence type="ECO:0000256" key="3">
    <source>
        <dbReference type="ARBA" id="ARBA00022833"/>
    </source>
</evidence>
<evidence type="ECO:0000256" key="2">
    <source>
        <dbReference type="ARBA" id="ARBA00022771"/>
    </source>
</evidence>
<dbReference type="eggNOG" id="ENOG502QUYN">
    <property type="taxonomic scope" value="Eukaryota"/>
</dbReference>
<sequence length="217" mass="22495">MHSSLYYSEQANLQFPEQEYPKCPRCDSADTKFCYYNNYNLSQPRYLCKSCKRYWTKGGALRNIPVGGGGGGSRKTAAKRTSSSSPASPSAAKRPASAAAAVSASNDTSNSSSSNNGGGGGMGENLIFGGQFGNFMDACGSFKGEFGNLLDGLDDSSLLMSGGDRRRQFGDPGSGRNSDPLNGLESGGDADGFLNIHGGGGGGWPDLSIHTPGSTSQ</sequence>
<dbReference type="OrthoDB" id="1927254at2759"/>
<accession>A0A022S1T0</accession>
<organism evidence="12 13">
    <name type="scientific">Erythranthe guttata</name>
    <name type="common">Yellow monkey flower</name>
    <name type="synonym">Mimulus guttatus</name>
    <dbReference type="NCBI Taxonomy" id="4155"/>
    <lineage>
        <taxon>Eukaryota</taxon>
        <taxon>Viridiplantae</taxon>
        <taxon>Streptophyta</taxon>
        <taxon>Embryophyta</taxon>
        <taxon>Tracheophyta</taxon>
        <taxon>Spermatophyta</taxon>
        <taxon>Magnoliopsida</taxon>
        <taxon>eudicotyledons</taxon>
        <taxon>Gunneridae</taxon>
        <taxon>Pentapetalae</taxon>
        <taxon>asterids</taxon>
        <taxon>lamiids</taxon>
        <taxon>Lamiales</taxon>
        <taxon>Phrymaceae</taxon>
        <taxon>Erythranthe</taxon>
    </lineage>
</organism>
<dbReference type="PhylomeDB" id="A0A022S1T0"/>
<keyword evidence="7 8" id="KW-0539">Nucleus</keyword>
<gene>
    <name evidence="12" type="ORF">MIMGU_mgv1a013541mg</name>
</gene>
<keyword evidence="1 9" id="KW-0479">Metal-binding</keyword>
<keyword evidence="13" id="KW-1185">Reference proteome</keyword>
<reference evidence="12 13" key="1">
    <citation type="journal article" date="2013" name="Proc. Natl. Acad. Sci. U.S.A.">
        <title>Fine-scale variation in meiotic recombination in Mimulus inferred from population shotgun sequencing.</title>
        <authorList>
            <person name="Hellsten U."/>
            <person name="Wright K.M."/>
            <person name="Jenkins J."/>
            <person name="Shu S."/>
            <person name="Yuan Y."/>
            <person name="Wessler S.R."/>
            <person name="Schmutz J."/>
            <person name="Willis J.H."/>
            <person name="Rokhsar D.S."/>
        </authorList>
    </citation>
    <scope>NUCLEOTIDE SEQUENCE [LARGE SCALE GENOMIC DNA]</scope>
    <source>
        <strain evidence="13">cv. DUN x IM62</strain>
    </source>
</reference>
<evidence type="ECO:0000256" key="4">
    <source>
        <dbReference type="ARBA" id="ARBA00023015"/>
    </source>
</evidence>
<dbReference type="Pfam" id="PF02701">
    <property type="entry name" value="Zn_ribbon_Dof"/>
    <property type="match status" value="1"/>
</dbReference>
<dbReference type="KEGG" id="egt:105959817"/>
<dbReference type="GO" id="GO:0003677">
    <property type="term" value="F:DNA binding"/>
    <property type="evidence" value="ECO:0007669"/>
    <property type="project" value="UniProtKB-UniRule"/>
</dbReference>
<feature type="region of interest" description="Disordered" evidence="10">
    <location>
        <begin position="65"/>
        <end position="118"/>
    </location>
</feature>
<keyword evidence="4 9" id="KW-0805">Transcription regulation</keyword>
<dbReference type="InterPro" id="IPR045174">
    <property type="entry name" value="Dof"/>
</dbReference>
<feature type="domain" description="Dof-type" evidence="11">
    <location>
        <begin position="21"/>
        <end position="75"/>
    </location>
</feature>
<evidence type="ECO:0000259" key="11">
    <source>
        <dbReference type="PROSITE" id="PS50884"/>
    </source>
</evidence>
<evidence type="ECO:0000256" key="9">
    <source>
        <dbReference type="RuleBase" id="RU369094"/>
    </source>
</evidence>
<evidence type="ECO:0000256" key="8">
    <source>
        <dbReference type="PROSITE-ProRule" id="PRU00071"/>
    </source>
</evidence>
<dbReference type="PROSITE" id="PS50884">
    <property type="entry name" value="ZF_DOF_2"/>
    <property type="match status" value="1"/>
</dbReference>
<dbReference type="PANTHER" id="PTHR31992">
    <property type="entry name" value="DOF ZINC FINGER PROTEIN DOF1.4-RELATED"/>
    <property type="match status" value="1"/>
</dbReference>